<reference evidence="2" key="1">
    <citation type="submission" date="2021-02" db="EMBL/GenBank/DDBJ databases">
        <authorList>
            <person name="Nowell W R."/>
        </authorList>
    </citation>
    <scope>NUCLEOTIDE SEQUENCE</scope>
</reference>
<evidence type="ECO:0000313" key="3">
    <source>
        <dbReference type="Proteomes" id="UP000676336"/>
    </source>
</evidence>
<organism evidence="2 3">
    <name type="scientific">Rotaria magnacalcarata</name>
    <dbReference type="NCBI Taxonomy" id="392030"/>
    <lineage>
        <taxon>Eukaryota</taxon>
        <taxon>Metazoa</taxon>
        <taxon>Spiralia</taxon>
        <taxon>Gnathifera</taxon>
        <taxon>Rotifera</taxon>
        <taxon>Eurotatoria</taxon>
        <taxon>Bdelloidea</taxon>
        <taxon>Philodinida</taxon>
        <taxon>Philodinidae</taxon>
        <taxon>Rotaria</taxon>
    </lineage>
</organism>
<dbReference type="Proteomes" id="UP000676336">
    <property type="component" value="Unassembled WGS sequence"/>
</dbReference>
<dbReference type="EMBL" id="CAJOBI010033890">
    <property type="protein sequence ID" value="CAF4288036.1"/>
    <property type="molecule type" value="Genomic_DNA"/>
</dbReference>
<evidence type="ECO:0000256" key="1">
    <source>
        <dbReference type="SAM" id="MobiDB-lite"/>
    </source>
</evidence>
<dbReference type="AlphaFoldDB" id="A0A8S2TLE8"/>
<feature type="compositionally biased region" description="Polar residues" evidence="1">
    <location>
        <begin position="1"/>
        <end position="11"/>
    </location>
</feature>
<sequence>MPRIRTNSSTPETRRREFRLLKPSSIDGKVKFALEAAKVIVRNSIEDDSQQSLSHGEESFHSD</sequence>
<comment type="caution">
    <text evidence="2">The sequence shown here is derived from an EMBL/GenBank/DDBJ whole genome shotgun (WGS) entry which is preliminary data.</text>
</comment>
<gene>
    <name evidence="2" type="ORF">SMN809_LOCUS25543</name>
</gene>
<feature type="region of interest" description="Disordered" evidence="1">
    <location>
        <begin position="1"/>
        <end position="20"/>
    </location>
</feature>
<proteinExistence type="predicted"/>
<name>A0A8S2TLE8_9BILA</name>
<feature type="non-terminal residue" evidence="2">
    <location>
        <position position="63"/>
    </location>
</feature>
<evidence type="ECO:0000313" key="2">
    <source>
        <dbReference type="EMBL" id="CAF4288036.1"/>
    </source>
</evidence>
<feature type="region of interest" description="Disordered" evidence="1">
    <location>
        <begin position="44"/>
        <end position="63"/>
    </location>
</feature>
<protein>
    <submittedName>
        <fullName evidence="2">Uncharacterized protein</fullName>
    </submittedName>
</protein>
<accession>A0A8S2TLE8</accession>